<dbReference type="PROSITE" id="PS51782">
    <property type="entry name" value="LYSM"/>
    <property type="match status" value="1"/>
</dbReference>
<comment type="caution">
    <text evidence="2">The sequence shown here is derived from an EMBL/GenBank/DDBJ whole genome shotgun (WGS) entry which is preliminary data.</text>
</comment>
<protein>
    <submittedName>
        <fullName evidence="2">LysM domain-containing protein</fullName>
    </submittedName>
</protein>
<gene>
    <name evidence="2" type="ORF">FB557_1853</name>
</gene>
<dbReference type="InterPro" id="IPR036779">
    <property type="entry name" value="LysM_dom_sf"/>
</dbReference>
<dbReference type="Pfam" id="PF01476">
    <property type="entry name" value="LysM"/>
    <property type="match status" value="1"/>
</dbReference>
<sequence length="139" mass="14302">MSAITAFPVRGIPGYGHRSVDPAADRPGHHDGRAVRRLTSVPTGDAVHTRLRVTRRGRATLTLAAVAAALTVGLGQAVAGPAPEPLRSVTVEPGETLSQIARAELPGLAVDDAVVALQAENGLATPFVHAGQELSIPSR</sequence>
<dbReference type="AlphaFoldDB" id="A0A560W9Y1"/>
<evidence type="ECO:0000259" key="1">
    <source>
        <dbReference type="PROSITE" id="PS51782"/>
    </source>
</evidence>
<dbReference type="Gene3D" id="3.10.350.10">
    <property type="entry name" value="LysM domain"/>
    <property type="match status" value="1"/>
</dbReference>
<evidence type="ECO:0000313" key="3">
    <source>
        <dbReference type="Proteomes" id="UP000315628"/>
    </source>
</evidence>
<dbReference type="EMBL" id="VIUW01000003">
    <property type="protein sequence ID" value="TWD14443.1"/>
    <property type="molecule type" value="Genomic_DNA"/>
</dbReference>
<dbReference type="RefSeq" id="WP_170236253.1">
    <property type="nucleotide sequence ID" value="NZ_BAAAYT010000005.1"/>
</dbReference>
<accession>A0A560W9Y1</accession>
<organism evidence="2 3">
    <name type="scientific">Marihabitans asiaticum</name>
    <dbReference type="NCBI Taxonomy" id="415218"/>
    <lineage>
        <taxon>Bacteria</taxon>
        <taxon>Bacillati</taxon>
        <taxon>Actinomycetota</taxon>
        <taxon>Actinomycetes</taxon>
        <taxon>Micrococcales</taxon>
        <taxon>Intrasporangiaceae</taxon>
        <taxon>Marihabitans</taxon>
    </lineage>
</organism>
<dbReference type="Proteomes" id="UP000315628">
    <property type="component" value="Unassembled WGS sequence"/>
</dbReference>
<feature type="domain" description="LysM" evidence="1">
    <location>
        <begin position="87"/>
        <end position="136"/>
    </location>
</feature>
<keyword evidence="3" id="KW-1185">Reference proteome</keyword>
<dbReference type="CDD" id="cd00118">
    <property type="entry name" value="LysM"/>
    <property type="match status" value="1"/>
</dbReference>
<reference evidence="2 3" key="1">
    <citation type="submission" date="2019-06" db="EMBL/GenBank/DDBJ databases">
        <title>Sequencing the genomes of 1000 actinobacteria strains.</title>
        <authorList>
            <person name="Klenk H.-P."/>
        </authorList>
    </citation>
    <scope>NUCLEOTIDE SEQUENCE [LARGE SCALE GENOMIC DNA]</scope>
    <source>
        <strain evidence="2 3">DSM 18935</strain>
    </source>
</reference>
<dbReference type="InterPro" id="IPR018392">
    <property type="entry name" value="LysM"/>
</dbReference>
<proteinExistence type="predicted"/>
<evidence type="ECO:0000313" key="2">
    <source>
        <dbReference type="EMBL" id="TWD14443.1"/>
    </source>
</evidence>
<name>A0A560W9Y1_9MICO</name>